<evidence type="ECO:0000256" key="1">
    <source>
        <dbReference type="ARBA" id="ARBA00009067"/>
    </source>
</evidence>
<evidence type="ECO:0000256" key="2">
    <source>
        <dbReference type="SAM" id="Phobius"/>
    </source>
</evidence>
<dbReference type="AlphaFoldDB" id="A0A1H9PR56"/>
<sequence>MTKNNKKTTLYLIIYIVLFFFIWTVYELFVKPTITSTFNEPLGEIIRSIFKIMVWIVPCIYLLKKNNDNVYVSLDDLFTNKIKWLNYLPLFILFTIFLLGGSWLQYGNLAVRDTFQPHQLIGSFLLVGMTEEMVFRGWLLNSFLTKMSTTLAIIINALLFLAIHFPVYLYKGVLLEVIISGQFLQILILSIIFSITFIKSKNLLVPIVFHMYWDLLAILFYT</sequence>
<feature type="transmembrane region" description="Helical" evidence="2">
    <location>
        <begin position="203"/>
        <end position="221"/>
    </location>
</feature>
<proteinExistence type="inferred from homology"/>
<keyword evidence="2" id="KW-0812">Transmembrane</keyword>
<name>A0A1H9PR56_9LACT</name>
<dbReference type="RefSeq" id="WP_092649242.1">
    <property type="nucleotide sequence ID" value="NZ_FOHA01000001.1"/>
</dbReference>
<dbReference type="OrthoDB" id="1437285at2"/>
<keyword evidence="2" id="KW-1133">Transmembrane helix</keyword>
<dbReference type="PANTHER" id="PTHR43592">
    <property type="entry name" value="CAAX AMINO TERMINAL PROTEASE"/>
    <property type="match status" value="1"/>
</dbReference>
<dbReference type="GO" id="GO:0080120">
    <property type="term" value="P:CAAX-box protein maturation"/>
    <property type="evidence" value="ECO:0007669"/>
    <property type="project" value="UniProtKB-ARBA"/>
</dbReference>
<accession>A0A1H9PR56</accession>
<feature type="transmembrane region" description="Helical" evidence="2">
    <location>
        <begin position="151"/>
        <end position="171"/>
    </location>
</feature>
<feature type="transmembrane region" description="Helical" evidence="2">
    <location>
        <begin position="177"/>
        <end position="198"/>
    </location>
</feature>
<dbReference type="Proteomes" id="UP000198948">
    <property type="component" value="Unassembled WGS sequence"/>
</dbReference>
<keyword evidence="5" id="KW-1185">Reference proteome</keyword>
<feature type="transmembrane region" description="Helical" evidence="2">
    <location>
        <begin position="12"/>
        <end position="30"/>
    </location>
</feature>
<dbReference type="PANTHER" id="PTHR43592:SF15">
    <property type="entry name" value="CAAX AMINO TERMINAL PROTEASE FAMILY PROTEIN"/>
    <property type="match status" value="1"/>
</dbReference>
<evidence type="ECO:0000259" key="3">
    <source>
        <dbReference type="Pfam" id="PF02517"/>
    </source>
</evidence>
<evidence type="ECO:0000313" key="5">
    <source>
        <dbReference type="Proteomes" id="UP000198948"/>
    </source>
</evidence>
<comment type="similarity">
    <text evidence="1">Belongs to the UPF0177 family.</text>
</comment>
<feature type="transmembrane region" description="Helical" evidence="2">
    <location>
        <begin position="84"/>
        <end position="106"/>
    </location>
</feature>
<gene>
    <name evidence="4" type="ORF">SAMN04488559_10184</name>
</gene>
<evidence type="ECO:0000313" key="4">
    <source>
        <dbReference type="EMBL" id="SER50677.1"/>
    </source>
</evidence>
<dbReference type="EMBL" id="FOHA01000001">
    <property type="protein sequence ID" value="SER50677.1"/>
    <property type="molecule type" value="Genomic_DNA"/>
</dbReference>
<feature type="transmembrane region" description="Helical" evidence="2">
    <location>
        <begin position="45"/>
        <end position="63"/>
    </location>
</feature>
<dbReference type="Pfam" id="PF02517">
    <property type="entry name" value="Rce1-like"/>
    <property type="match status" value="1"/>
</dbReference>
<dbReference type="GO" id="GO:0004175">
    <property type="term" value="F:endopeptidase activity"/>
    <property type="evidence" value="ECO:0007669"/>
    <property type="project" value="UniProtKB-ARBA"/>
</dbReference>
<organism evidence="4 5">
    <name type="scientific">Isobaculum melis</name>
    <dbReference type="NCBI Taxonomy" id="142588"/>
    <lineage>
        <taxon>Bacteria</taxon>
        <taxon>Bacillati</taxon>
        <taxon>Bacillota</taxon>
        <taxon>Bacilli</taxon>
        <taxon>Lactobacillales</taxon>
        <taxon>Carnobacteriaceae</taxon>
        <taxon>Isobaculum</taxon>
    </lineage>
</organism>
<protein>
    <recommendedName>
        <fullName evidence="3">CAAX prenyl protease 2/Lysostaphin resistance protein A-like domain-containing protein</fullName>
    </recommendedName>
</protein>
<reference evidence="4 5" key="1">
    <citation type="submission" date="2016-10" db="EMBL/GenBank/DDBJ databases">
        <authorList>
            <person name="de Groot N.N."/>
        </authorList>
    </citation>
    <scope>NUCLEOTIDE SEQUENCE [LARGE SCALE GENOMIC DNA]</scope>
    <source>
        <strain evidence="4 5">DSM 13760</strain>
    </source>
</reference>
<dbReference type="InterPro" id="IPR003675">
    <property type="entry name" value="Rce1/LyrA-like_dom"/>
</dbReference>
<feature type="transmembrane region" description="Helical" evidence="2">
    <location>
        <begin position="118"/>
        <end position="139"/>
    </location>
</feature>
<dbReference type="STRING" id="142588.SAMN04488559_10184"/>
<keyword evidence="2" id="KW-0472">Membrane</keyword>
<feature type="domain" description="CAAX prenyl protease 2/Lysostaphin resistance protein A-like" evidence="3">
    <location>
        <begin position="119"/>
        <end position="216"/>
    </location>
</feature>